<comment type="caution">
    <text evidence="2">The sequence shown here is derived from an EMBL/GenBank/DDBJ whole genome shotgun (WGS) entry which is preliminary data.</text>
</comment>
<evidence type="ECO:0000313" key="3">
    <source>
        <dbReference type="Proteomes" id="UP001303647"/>
    </source>
</evidence>
<gene>
    <name evidence="2" type="ORF">C7999DRAFT_44472</name>
</gene>
<feature type="compositionally biased region" description="Polar residues" evidence="1">
    <location>
        <begin position="768"/>
        <end position="777"/>
    </location>
</feature>
<dbReference type="AlphaFoldDB" id="A0AAN7CLD0"/>
<feature type="region of interest" description="Disordered" evidence="1">
    <location>
        <begin position="722"/>
        <end position="799"/>
    </location>
</feature>
<evidence type="ECO:0000313" key="2">
    <source>
        <dbReference type="EMBL" id="KAK4243776.1"/>
    </source>
</evidence>
<feature type="compositionally biased region" description="Low complexity" evidence="1">
    <location>
        <begin position="723"/>
        <end position="736"/>
    </location>
</feature>
<dbReference type="Proteomes" id="UP001303647">
    <property type="component" value="Unassembled WGS sequence"/>
</dbReference>
<dbReference type="EMBL" id="MU857782">
    <property type="protein sequence ID" value="KAK4243776.1"/>
    <property type="molecule type" value="Genomic_DNA"/>
</dbReference>
<sequence length="878" mass="99096">MATIPINDHSWEEEEEEEEGEEYDYMYDPEITLRSIDKSKTINFSIHANYTRWAPREAFRELRDFCVVLEERTSGSDTEIVYKVPRLGADDRKEWLGYIRYKGRNGEGTIDITNRSATLQPWHLDLGGTSKADDDHQAGAHGEGLKLALLVLMRGMQNHSVRCRSGGFNWKFNFTTRGRLVARLRRMSPGSIQKAEDQSRRLSQRTLLPFGSNPKLDVQFVIGETHAGRDQWGAKVKRSPVKQKDFEAWTKAALFLQDARDGAIISTDDGDLLTDPRLCGHIYLKGLLLYESVPTRSASITNQPLRFGYNFAFGHTNRERQSVASADEEARAILAIWSKALEAKPDLVSELSAVLNTTEPKYADIAGAKRFMNFETARRLKEYLVGSQFAGKWYYCSEDKNKNPRLDHIIQGLGCEGVQLADSYWAILRRHNLIRTAEEEEHRRFTTAPPVAAAELETAFAKSVRRLLRACVHACPKTKGIAIQFVQAGQLHLQLFYSEAERLFRVHERWLSIDGAIEELGLPEDLLHVDAVFHTVKRLFADALEQLPCEVFEEDGSRTAEWRRKLEVSRAEQRLLNYLRVEKLDVEEIWSNRELLLSWKVDPRLDFDTSVEIQCHSASRCLHLRESLLTAEDALANPSAVARANKLMCMTFRDGNDLEQRFCNEELPDSQIPACRSHECDYSEGQHYEDDLEPGEEYFFVLLMPADPDSFVALSSVTDMAHRASSPSRNRLRPPSQVFRHAPRRSAPGGWPSELLSPRRSGPPDVSSADTSNLVNNGTVSPGGVSPSPEPDVNGRRPQTVALGATHPTVVTAPALATATVPAGSFTLGPRLCTLDVFKIDRERWYEARNAENVQAVIGILIGEKSLPEETKKRPRID</sequence>
<keyword evidence="3" id="KW-1185">Reference proteome</keyword>
<accession>A0AAN7CLD0</accession>
<reference evidence="2" key="1">
    <citation type="journal article" date="2023" name="Mol. Phylogenet. Evol.">
        <title>Genome-scale phylogeny and comparative genomics of the fungal order Sordariales.</title>
        <authorList>
            <person name="Hensen N."/>
            <person name="Bonometti L."/>
            <person name="Westerberg I."/>
            <person name="Brannstrom I.O."/>
            <person name="Guillou S."/>
            <person name="Cros-Aarteil S."/>
            <person name="Calhoun S."/>
            <person name="Haridas S."/>
            <person name="Kuo A."/>
            <person name="Mondo S."/>
            <person name="Pangilinan J."/>
            <person name="Riley R."/>
            <person name="LaButti K."/>
            <person name="Andreopoulos B."/>
            <person name="Lipzen A."/>
            <person name="Chen C."/>
            <person name="Yan M."/>
            <person name="Daum C."/>
            <person name="Ng V."/>
            <person name="Clum A."/>
            <person name="Steindorff A."/>
            <person name="Ohm R.A."/>
            <person name="Martin F."/>
            <person name="Silar P."/>
            <person name="Natvig D.O."/>
            <person name="Lalanne C."/>
            <person name="Gautier V."/>
            <person name="Ament-Velasquez S.L."/>
            <person name="Kruys A."/>
            <person name="Hutchinson M.I."/>
            <person name="Powell A.J."/>
            <person name="Barry K."/>
            <person name="Miller A.N."/>
            <person name="Grigoriev I.V."/>
            <person name="Debuchy R."/>
            <person name="Gladieux P."/>
            <person name="Hiltunen Thoren M."/>
            <person name="Johannesson H."/>
        </authorList>
    </citation>
    <scope>NUCLEOTIDE SEQUENCE</scope>
    <source>
        <strain evidence="2">CBS 359.72</strain>
    </source>
</reference>
<evidence type="ECO:0000256" key="1">
    <source>
        <dbReference type="SAM" id="MobiDB-lite"/>
    </source>
</evidence>
<organism evidence="2 3">
    <name type="scientific">Corynascus novoguineensis</name>
    <dbReference type="NCBI Taxonomy" id="1126955"/>
    <lineage>
        <taxon>Eukaryota</taxon>
        <taxon>Fungi</taxon>
        <taxon>Dikarya</taxon>
        <taxon>Ascomycota</taxon>
        <taxon>Pezizomycotina</taxon>
        <taxon>Sordariomycetes</taxon>
        <taxon>Sordariomycetidae</taxon>
        <taxon>Sordariales</taxon>
        <taxon>Chaetomiaceae</taxon>
        <taxon>Corynascus</taxon>
    </lineage>
</organism>
<name>A0AAN7CLD0_9PEZI</name>
<feature type="region of interest" description="Disordered" evidence="1">
    <location>
        <begin position="1"/>
        <end position="22"/>
    </location>
</feature>
<feature type="compositionally biased region" description="Acidic residues" evidence="1">
    <location>
        <begin position="11"/>
        <end position="22"/>
    </location>
</feature>
<protein>
    <submittedName>
        <fullName evidence="2">Uncharacterized protein</fullName>
    </submittedName>
</protein>
<reference evidence="2" key="2">
    <citation type="submission" date="2023-05" db="EMBL/GenBank/DDBJ databases">
        <authorList>
            <consortium name="Lawrence Berkeley National Laboratory"/>
            <person name="Steindorff A."/>
            <person name="Hensen N."/>
            <person name="Bonometti L."/>
            <person name="Westerberg I."/>
            <person name="Brannstrom I.O."/>
            <person name="Guillou S."/>
            <person name="Cros-Aarteil S."/>
            <person name="Calhoun S."/>
            <person name="Haridas S."/>
            <person name="Kuo A."/>
            <person name="Mondo S."/>
            <person name="Pangilinan J."/>
            <person name="Riley R."/>
            <person name="Labutti K."/>
            <person name="Andreopoulos B."/>
            <person name="Lipzen A."/>
            <person name="Chen C."/>
            <person name="Yanf M."/>
            <person name="Daum C."/>
            <person name="Ng V."/>
            <person name="Clum A."/>
            <person name="Ohm R."/>
            <person name="Martin F."/>
            <person name="Silar P."/>
            <person name="Natvig D."/>
            <person name="Lalanne C."/>
            <person name="Gautier V."/>
            <person name="Ament-Velasquez S.L."/>
            <person name="Kruys A."/>
            <person name="Hutchinson M.I."/>
            <person name="Powell A.J."/>
            <person name="Barry K."/>
            <person name="Miller A.N."/>
            <person name="Grigoriev I.V."/>
            <person name="Debuchy R."/>
            <person name="Gladieux P."/>
            <person name="Thoren M.H."/>
            <person name="Johannesson H."/>
        </authorList>
    </citation>
    <scope>NUCLEOTIDE SEQUENCE</scope>
    <source>
        <strain evidence="2">CBS 359.72</strain>
    </source>
</reference>
<proteinExistence type="predicted"/>
<feature type="compositionally biased region" description="Low complexity" evidence="1">
    <location>
        <begin position="778"/>
        <end position="787"/>
    </location>
</feature>